<sequence length="125" mass="14115">MINEAYEGRTCTQEFLLQEMTQRIREREVASGWYSFARLRYAALISAWDAVWSTPRISYSVFFDDSAFTESGQTVAADAVTPTARVGGLTPGLKWLEEEWQREVLGGKKVLPSIVLYSLKQKGEA</sequence>
<dbReference type="AlphaFoldDB" id="A0AAV1QST3"/>
<dbReference type="EMBL" id="CAWUPB010000079">
    <property type="protein sequence ID" value="CAK7323380.1"/>
    <property type="molecule type" value="Genomic_DNA"/>
</dbReference>
<keyword evidence="2" id="KW-1185">Reference proteome</keyword>
<name>A0AAV1QST3_9ROSI</name>
<evidence type="ECO:0000313" key="1">
    <source>
        <dbReference type="EMBL" id="CAK7323380.1"/>
    </source>
</evidence>
<evidence type="ECO:0000313" key="2">
    <source>
        <dbReference type="Proteomes" id="UP001314170"/>
    </source>
</evidence>
<proteinExistence type="predicted"/>
<protein>
    <submittedName>
        <fullName evidence="1">Uncharacterized protein</fullName>
    </submittedName>
</protein>
<comment type="caution">
    <text evidence="1">The sequence shown here is derived from an EMBL/GenBank/DDBJ whole genome shotgun (WGS) entry which is preliminary data.</text>
</comment>
<organism evidence="1 2">
    <name type="scientific">Dovyalis caffra</name>
    <dbReference type="NCBI Taxonomy" id="77055"/>
    <lineage>
        <taxon>Eukaryota</taxon>
        <taxon>Viridiplantae</taxon>
        <taxon>Streptophyta</taxon>
        <taxon>Embryophyta</taxon>
        <taxon>Tracheophyta</taxon>
        <taxon>Spermatophyta</taxon>
        <taxon>Magnoliopsida</taxon>
        <taxon>eudicotyledons</taxon>
        <taxon>Gunneridae</taxon>
        <taxon>Pentapetalae</taxon>
        <taxon>rosids</taxon>
        <taxon>fabids</taxon>
        <taxon>Malpighiales</taxon>
        <taxon>Salicaceae</taxon>
        <taxon>Flacourtieae</taxon>
        <taxon>Dovyalis</taxon>
    </lineage>
</organism>
<accession>A0AAV1QST3</accession>
<dbReference type="Proteomes" id="UP001314170">
    <property type="component" value="Unassembled WGS sequence"/>
</dbReference>
<gene>
    <name evidence="1" type="ORF">DCAF_LOCUS1006</name>
</gene>
<reference evidence="1 2" key="1">
    <citation type="submission" date="2024-01" db="EMBL/GenBank/DDBJ databases">
        <authorList>
            <person name="Waweru B."/>
        </authorList>
    </citation>
    <scope>NUCLEOTIDE SEQUENCE [LARGE SCALE GENOMIC DNA]</scope>
</reference>